<evidence type="ECO:0000313" key="3">
    <source>
        <dbReference type="Proteomes" id="UP001141434"/>
    </source>
</evidence>
<dbReference type="EMBL" id="JAPMSZ010000005">
    <property type="protein sequence ID" value="KAJ5102280.1"/>
    <property type="molecule type" value="Genomic_DNA"/>
</dbReference>
<accession>A0A9W9FLB1</accession>
<dbReference type="GeneID" id="81394252"/>
<evidence type="ECO:0000256" key="1">
    <source>
        <dbReference type="SAM" id="MobiDB-lite"/>
    </source>
</evidence>
<feature type="compositionally biased region" description="Low complexity" evidence="1">
    <location>
        <begin position="56"/>
        <end position="69"/>
    </location>
</feature>
<dbReference type="GO" id="GO:0003887">
    <property type="term" value="F:DNA-directed DNA polymerase activity"/>
    <property type="evidence" value="ECO:0007669"/>
    <property type="project" value="TreeGrafter"/>
</dbReference>
<keyword evidence="3" id="KW-1185">Reference proteome</keyword>
<dbReference type="Pfam" id="PF04081">
    <property type="entry name" value="DNA_pol_delta_4"/>
    <property type="match status" value="1"/>
</dbReference>
<gene>
    <name evidence="2" type="ORF">NUU61_004502</name>
</gene>
<name>A0A9W9FLB1_9EURO</name>
<dbReference type="GO" id="GO:0043625">
    <property type="term" value="C:delta DNA polymerase complex"/>
    <property type="evidence" value="ECO:0007669"/>
    <property type="project" value="TreeGrafter"/>
</dbReference>
<dbReference type="PANTHER" id="PTHR14303">
    <property type="entry name" value="DNA POLYMERASE DELTA SUBUNIT 4"/>
    <property type="match status" value="1"/>
</dbReference>
<dbReference type="InterPro" id="IPR007218">
    <property type="entry name" value="DNA_pol_delta_4"/>
</dbReference>
<dbReference type="AlphaFoldDB" id="A0A9W9FLB1"/>
<dbReference type="Proteomes" id="UP001141434">
    <property type="component" value="Unassembled WGS sequence"/>
</dbReference>
<sequence>MPPRRRGGNTASSRAAQSTLSFGARVTKPATPSANLKAKNLDSPVSLPTDKSASATPEPQQVPVTPVEPSQPHVAELVVRQQAAAEIQAPLSMEDKRAMNLSRQDLQRYWEKEEQSRKAPRVHQQSLDLEEKILRHFDLSSQYGPCIGIARLKRWRRANMLNLNPPIEVLAVLLTEKDVKQRANMDDLLS</sequence>
<dbReference type="GO" id="GO:0006261">
    <property type="term" value="P:DNA-templated DNA replication"/>
    <property type="evidence" value="ECO:0007669"/>
    <property type="project" value="TreeGrafter"/>
</dbReference>
<proteinExistence type="predicted"/>
<dbReference type="OrthoDB" id="337486at2759"/>
<reference evidence="2" key="2">
    <citation type="journal article" date="2023" name="IMA Fungus">
        <title>Comparative genomic study of the Penicillium genus elucidates a diverse pangenome and 15 lateral gene transfer events.</title>
        <authorList>
            <person name="Petersen C."/>
            <person name="Sorensen T."/>
            <person name="Nielsen M.R."/>
            <person name="Sondergaard T.E."/>
            <person name="Sorensen J.L."/>
            <person name="Fitzpatrick D.A."/>
            <person name="Frisvad J.C."/>
            <person name="Nielsen K.L."/>
        </authorList>
    </citation>
    <scope>NUCLEOTIDE SEQUENCE</scope>
    <source>
        <strain evidence="2">IBT 34128</strain>
    </source>
</reference>
<organism evidence="2 3">
    <name type="scientific">Penicillium alfredii</name>
    <dbReference type="NCBI Taxonomy" id="1506179"/>
    <lineage>
        <taxon>Eukaryota</taxon>
        <taxon>Fungi</taxon>
        <taxon>Dikarya</taxon>
        <taxon>Ascomycota</taxon>
        <taxon>Pezizomycotina</taxon>
        <taxon>Eurotiomycetes</taxon>
        <taxon>Eurotiomycetidae</taxon>
        <taxon>Eurotiales</taxon>
        <taxon>Aspergillaceae</taxon>
        <taxon>Penicillium</taxon>
    </lineage>
</organism>
<dbReference type="GO" id="GO:0000731">
    <property type="term" value="P:DNA synthesis involved in DNA repair"/>
    <property type="evidence" value="ECO:0007669"/>
    <property type="project" value="InterPro"/>
</dbReference>
<feature type="compositionally biased region" description="Polar residues" evidence="1">
    <location>
        <begin position="9"/>
        <end position="21"/>
    </location>
</feature>
<feature type="region of interest" description="Disordered" evidence="1">
    <location>
        <begin position="1"/>
        <end position="69"/>
    </location>
</feature>
<dbReference type="PANTHER" id="PTHR14303:SF0">
    <property type="entry name" value="DNA POLYMERASE DELTA SUBUNIT 4"/>
    <property type="match status" value="1"/>
</dbReference>
<dbReference type="RefSeq" id="XP_056513111.1">
    <property type="nucleotide sequence ID" value="XM_056655084.1"/>
</dbReference>
<evidence type="ECO:0008006" key="4">
    <source>
        <dbReference type="Google" id="ProtNLM"/>
    </source>
</evidence>
<protein>
    <recommendedName>
        <fullName evidence="4">DNA polymerase delta subunit 4</fullName>
    </recommendedName>
</protein>
<comment type="caution">
    <text evidence="2">The sequence shown here is derived from an EMBL/GenBank/DDBJ whole genome shotgun (WGS) entry which is preliminary data.</text>
</comment>
<evidence type="ECO:0000313" key="2">
    <source>
        <dbReference type="EMBL" id="KAJ5102280.1"/>
    </source>
</evidence>
<reference evidence="2" key="1">
    <citation type="submission" date="2022-11" db="EMBL/GenBank/DDBJ databases">
        <authorList>
            <person name="Petersen C."/>
        </authorList>
    </citation>
    <scope>NUCLEOTIDE SEQUENCE</scope>
    <source>
        <strain evidence="2">IBT 34128</strain>
    </source>
</reference>